<evidence type="ECO:0000256" key="4">
    <source>
        <dbReference type="ARBA" id="ARBA00023054"/>
    </source>
</evidence>
<feature type="compositionally biased region" description="Acidic residues" evidence="6">
    <location>
        <begin position="67"/>
        <end position="88"/>
    </location>
</feature>
<evidence type="ECO:0000256" key="3">
    <source>
        <dbReference type="ARBA" id="ARBA00022737"/>
    </source>
</evidence>
<dbReference type="SUPFAM" id="SSF48371">
    <property type="entry name" value="ARM repeat"/>
    <property type="match status" value="1"/>
</dbReference>
<feature type="domain" description="Beta-catenin-like protein 1 N-terminal" evidence="7">
    <location>
        <begin position="101"/>
        <end position="207"/>
    </location>
</feature>
<dbReference type="AlphaFoldDB" id="A0A9P4JAS4"/>
<proteinExistence type="predicted"/>
<evidence type="ECO:0000259" key="7">
    <source>
        <dbReference type="SMART" id="SM01156"/>
    </source>
</evidence>
<dbReference type="GO" id="GO:0005681">
    <property type="term" value="C:spliceosomal complex"/>
    <property type="evidence" value="ECO:0007669"/>
    <property type="project" value="TreeGrafter"/>
</dbReference>
<dbReference type="Proteomes" id="UP000799439">
    <property type="component" value="Unassembled WGS sequence"/>
</dbReference>
<dbReference type="InterPro" id="IPR013180">
    <property type="entry name" value="CTNNBL1_N"/>
</dbReference>
<evidence type="ECO:0000313" key="8">
    <source>
        <dbReference type="EMBL" id="KAF2155434.1"/>
    </source>
</evidence>
<protein>
    <submittedName>
        <fullName evidence="8">DUF1716-domain-containing protein</fullName>
    </submittedName>
</protein>
<gene>
    <name evidence="8" type="ORF">K461DRAFT_113299</name>
</gene>
<keyword evidence="9" id="KW-1185">Reference proteome</keyword>
<dbReference type="InterPro" id="IPR011989">
    <property type="entry name" value="ARM-like"/>
</dbReference>
<organism evidence="8 9">
    <name type="scientific">Myriangium duriaei CBS 260.36</name>
    <dbReference type="NCBI Taxonomy" id="1168546"/>
    <lineage>
        <taxon>Eukaryota</taxon>
        <taxon>Fungi</taxon>
        <taxon>Dikarya</taxon>
        <taxon>Ascomycota</taxon>
        <taxon>Pezizomycotina</taxon>
        <taxon>Dothideomycetes</taxon>
        <taxon>Dothideomycetidae</taxon>
        <taxon>Myriangiales</taxon>
        <taxon>Myriangiaceae</taxon>
        <taxon>Myriangium</taxon>
    </lineage>
</organism>
<keyword evidence="2" id="KW-0597">Phosphoprotein</keyword>
<dbReference type="InterPro" id="IPR039678">
    <property type="entry name" value="CTNNBL1"/>
</dbReference>
<sequence length="594" mass="65392">MTSIDDLFRGANAPTKRKFDSSDAQAAYKATKTSHTSDAKGGHTNGHHHAATVEDDSDVEAGPTLPPDEDDADYGPNDGPEDDEAGSDDEGRFFGGGVTAHSREAMDYLDTADGEDYVEEKHDAAWARRLAGNLEKKISKNAQQRARFEGQPERFMESEAALDTEVRGVSVLTDYSELYEEWARAGGAKGVVELLAHDNADIAISAMESIAELLDEDVEVEQGQWDAVVEAMLEADLVSLLAQNFERYDEVENENDRQGVYHSLAVLEALGSQTAVAEKAGTEEIIQYLLKRIQAKEDGTSQNKQYAAEVLQVLLQDSQFLRKRTIKLGAVDVILQTLSPYRRKDPESNSLEEEYASNLFNALVCLVRETDGKQAFLDGEGVELMLIMVREGKMSKSEALKVLDHATVGSGQAVCEKIVESAGLKTIFGLFKKKPDRQGTENLLDILSAMLRLLPGESPERIRVLAKFAEKDYDKVSKLLDWRSKFASDVAKVDADISKERSTISVEDQDDRADEWDLRRMDAGLFGLQTVNIILAWLAAEDHDARNKVSSGLEKGAQSIADLTQGLRAQLAEVDQQADEDLAEMLQALIDALT</sequence>
<dbReference type="PANTHER" id="PTHR14978">
    <property type="entry name" value="BETA-CATENIN-LIKE PROTEIN 1 NUCLEAR ASSOCIATED PROTEIN"/>
    <property type="match status" value="1"/>
</dbReference>
<evidence type="ECO:0000313" key="9">
    <source>
        <dbReference type="Proteomes" id="UP000799439"/>
    </source>
</evidence>
<dbReference type="InterPro" id="IPR016024">
    <property type="entry name" value="ARM-type_fold"/>
</dbReference>
<reference evidence="8" key="1">
    <citation type="journal article" date="2020" name="Stud. Mycol.">
        <title>101 Dothideomycetes genomes: a test case for predicting lifestyles and emergence of pathogens.</title>
        <authorList>
            <person name="Haridas S."/>
            <person name="Albert R."/>
            <person name="Binder M."/>
            <person name="Bloem J."/>
            <person name="Labutti K."/>
            <person name="Salamov A."/>
            <person name="Andreopoulos B."/>
            <person name="Baker S."/>
            <person name="Barry K."/>
            <person name="Bills G."/>
            <person name="Bluhm B."/>
            <person name="Cannon C."/>
            <person name="Castanera R."/>
            <person name="Culley D."/>
            <person name="Daum C."/>
            <person name="Ezra D."/>
            <person name="Gonzalez J."/>
            <person name="Henrissat B."/>
            <person name="Kuo A."/>
            <person name="Liang C."/>
            <person name="Lipzen A."/>
            <person name="Lutzoni F."/>
            <person name="Magnuson J."/>
            <person name="Mondo S."/>
            <person name="Nolan M."/>
            <person name="Ohm R."/>
            <person name="Pangilinan J."/>
            <person name="Park H.-J."/>
            <person name="Ramirez L."/>
            <person name="Alfaro M."/>
            <person name="Sun H."/>
            <person name="Tritt A."/>
            <person name="Yoshinaga Y."/>
            <person name="Zwiers L.-H."/>
            <person name="Turgeon B."/>
            <person name="Goodwin S."/>
            <person name="Spatafora J."/>
            <person name="Crous P."/>
            <person name="Grigoriev I."/>
        </authorList>
    </citation>
    <scope>NUCLEOTIDE SEQUENCE</scope>
    <source>
        <strain evidence="8">CBS 260.36</strain>
    </source>
</reference>
<dbReference type="Pfam" id="PF08216">
    <property type="entry name" value="CTNNBL"/>
    <property type="match status" value="1"/>
</dbReference>
<evidence type="ECO:0000256" key="5">
    <source>
        <dbReference type="ARBA" id="ARBA00023242"/>
    </source>
</evidence>
<comment type="caution">
    <text evidence="8">The sequence shown here is derived from an EMBL/GenBank/DDBJ whole genome shotgun (WGS) entry which is preliminary data.</text>
</comment>
<dbReference type="Gene3D" id="1.25.10.10">
    <property type="entry name" value="Leucine-rich Repeat Variant"/>
    <property type="match status" value="1"/>
</dbReference>
<evidence type="ECO:0000256" key="6">
    <source>
        <dbReference type="SAM" id="MobiDB-lite"/>
    </source>
</evidence>
<feature type="region of interest" description="Disordered" evidence="6">
    <location>
        <begin position="1"/>
        <end position="99"/>
    </location>
</feature>
<evidence type="ECO:0000256" key="2">
    <source>
        <dbReference type="ARBA" id="ARBA00022553"/>
    </source>
</evidence>
<keyword evidence="5" id="KW-0539">Nucleus</keyword>
<comment type="subcellular location">
    <subcellularLocation>
        <location evidence="1">Nucleus</location>
    </subcellularLocation>
</comment>
<dbReference type="SMART" id="SM01156">
    <property type="entry name" value="DUF1716"/>
    <property type="match status" value="1"/>
</dbReference>
<dbReference type="EMBL" id="ML996083">
    <property type="protein sequence ID" value="KAF2155434.1"/>
    <property type="molecule type" value="Genomic_DNA"/>
</dbReference>
<name>A0A9P4JAS4_9PEZI</name>
<keyword evidence="3" id="KW-0677">Repeat</keyword>
<accession>A0A9P4JAS4</accession>
<dbReference type="OrthoDB" id="1898821at2759"/>
<dbReference type="FunFam" id="1.25.10.10:FF:001136">
    <property type="entry name" value="Beta-catenin-like protein 1"/>
    <property type="match status" value="1"/>
</dbReference>
<keyword evidence="4" id="KW-0175">Coiled coil</keyword>
<dbReference type="GO" id="GO:0010467">
    <property type="term" value="P:gene expression"/>
    <property type="evidence" value="ECO:0007669"/>
    <property type="project" value="UniProtKB-ARBA"/>
</dbReference>
<evidence type="ECO:0000256" key="1">
    <source>
        <dbReference type="ARBA" id="ARBA00004123"/>
    </source>
</evidence>
<dbReference type="PANTHER" id="PTHR14978:SF0">
    <property type="entry name" value="BETA-CATENIN-LIKE PROTEIN 1"/>
    <property type="match status" value="1"/>
</dbReference>